<dbReference type="PANTHER" id="PTHR46566">
    <property type="entry name" value="1-PHOSPHOFRUCTOKINASE-RELATED"/>
    <property type="match status" value="1"/>
</dbReference>
<evidence type="ECO:0000313" key="10">
    <source>
        <dbReference type="Proteomes" id="UP001054854"/>
    </source>
</evidence>
<accession>A0ABQ3U9I9</accession>
<dbReference type="Gene3D" id="3.40.1190.20">
    <property type="match status" value="1"/>
</dbReference>
<keyword evidence="5" id="KW-0067">ATP-binding</keyword>
<evidence type="ECO:0000256" key="6">
    <source>
        <dbReference type="PIRNR" id="PIRNR000535"/>
    </source>
</evidence>
<dbReference type="Pfam" id="PF00294">
    <property type="entry name" value="PfkB"/>
    <property type="match status" value="1"/>
</dbReference>
<dbReference type="RefSeq" id="WP_236258938.1">
    <property type="nucleotide sequence ID" value="NZ_BNEK01000005.1"/>
</dbReference>
<keyword evidence="2 6" id="KW-0808">Transferase</keyword>
<feature type="domain" description="Carbohydrate kinase PfkB" evidence="8">
    <location>
        <begin position="33"/>
        <end position="308"/>
    </location>
</feature>
<proteinExistence type="inferred from homology"/>
<sequence length="342" mass="35965">MDTHRRDDDTTPRTRDRHHGGHRIRIVGPNPAMDRIEYLDRLEPHTVNRSLETRILPGGKSLIVARAVSRLGGRPVLYGFLGGVVGRYISEQCATLGIEDRHTVISGETRINPVLVERSTGHSTVINETGPTIRPQEAERLLRALADDCAEGDHVVLTGSLPPGLGPDYYGELVTAVRSRGARALVDTSGPALVSAVRHDPWLVKCNAEEFTTAFGVPAASADPADLVPALRDLLGGGLKTVVVTLGAQGLLAVTADRALTVLPPAVRTVNATGSGDTFLAAFALACARGAGLEEALRQGTAAAAANAAVLEPDLGPSPDLTALLAGVRVRHPRPLAPEVTP</sequence>
<dbReference type="CDD" id="cd01164">
    <property type="entry name" value="FruK_PfkB_like"/>
    <property type="match status" value="1"/>
</dbReference>
<gene>
    <name evidence="9" type="ORF">TPA0910_67080</name>
</gene>
<evidence type="ECO:0000256" key="3">
    <source>
        <dbReference type="ARBA" id="ARBA00022741"/>
    </source>
</evidence>
<dbReference type="InterPro" id="IPR017583">
    <property type="entry name" value="Tagatose/fructose_Pkinase"/>
</dbReference>
<keyword evidence="3" id="KW-0547">Nucleotide-binding</keyword>
<dbReference type="PANTHER" id="PTHR46566:SF5">
    <property type="entry name" value="1-PHOSPHOFRUCTOKINASE"/>
    <property type="match status" value="1"/>
</dbReference>
<feature type="region of interest" description="Disordered" evidence="7">
    <location>
        <begin position="1"/>
        <end position="22"/>
    </location>
</feature>
<dbReference type="SUPFAM" id="SSF53613">
    <property type="entry name" value="Ribokinase-like"/>
    <property type="match status" value="1"/>
</dbReference>
<feature type="compositionally biased region" description="Basic and acidic residues" evidence="7">
    <location>
        <begin position="1"/>
        <end position="14"/>
    </location>
</feature>
<evidence type="ECO:0000256" key="1">
    <source>
        <dbReference type="ARBA" id="ARBA00010688"/>
    </source>
</evidence>
<name>A0ABQ3U9I9_STRHY</name>
<evidence type="ECO:0000256" key="2">
    <source>
        <dbReference type="ARBA" id="ARBA00022679"/>
    </source>
</evidence>
<reference evidence="9" key="1">
    <citation type="submission" date="2024-05" db="EMBL/GenBank/DDBJ databases">
        <title>Whole genome shotgun sequence of Streptomyces hygroscopicus NBRC 113678.</title>
        <authorList>
            <person name="Komaki H."/>
            <person name="Tamura T."/>
        </authorList>
    </citation>
    <scope>NUCLEOTIDE SEQUENCE</scope>
    <source>
        <strain evidence="9">N11-34</strain>
    </source>
</reference>
<dbReference type="PIRSF" id="PIRSF000535">
    <property type="entry name" value="1PFK/6PFK/LacC"/>
    <property type="match status" value="1"/>
</dbReference>
<evidence type="ECO:0000259" key="8">
    <source>
        <dbReference type="Pfam" id="PF00294"/>
    </source>
</evidence>
<dbReference type="InterPro" id="IPR011611">
    <property type="entry name" value="PfkB_dom"/>
</dbReference>
<evidence type="ECO:0000256" key="5">
    <source>
        <dbReference type="ARBA" id="ARBA00022840"/>
    </source>
</evidence>
<evidence type="ECO:0000313" key="9">
    <source>
        <dbReference type="EMBL" id="GHJ32275.1"/>
    </source>
</evidence>
<evidence type="ECO:0000256" key="4">
    <source>
        <dbReference type="ARBA" id="ARBA00022777"/>
    </source>
</evidence>
<comment type="caution">
    <text evidence="9">The sequence shown here is derived from an EMBL/GenBank/DDBJ whole genome shotgun (WGS) entry which is preliminary data.</text>
</comment>
<keyword evidence="10" id="KW-1185">Reference proteome</keyword>
<evidence type="ECO:0000256" key="7">
    <source>
        <dbReference type="SAM" id="MobiDB-lite"/>
    </source>
</evidence>
<keyword evidence="4" id="KW-0418">Kinase</keyword>
<dbReference type="EMBL" id="BNEK01000005">
    <property type="protein sequence ID" value="GHJ32275.1"/>
    <property type="molecule type" value="Genomic_DNA"/>
</dbReference>
<organism evidence="9 10">
    <name type="scientific">Streptomyces hygroscopicus</name>
    <dbReference type="NCBI Taxonomy" id="1912"/>
    <lineage>
        <taxon>Bacteria</taxon>
        <taxon>Bacillati</taxon>
        <taxon>Actinomycetota</taxon>
        <taxon>Actinomycetes</taxon>
        <taxon>Kitasatosporales</taxon>
        <taxon>Streptomycetaceae</taxon>
        <taxon>Streptomyces</taxon>
        <taxon>Streptomyces violaceusniger group</taxon>
    </lineage>
</organism>
<dbReference type="Proteomes" id="UP001054854">
    <property type="component" value="Unassembled WGS sequence"/>
</dbReference>
<dbReference type="NCBIfam" id="TIGR03168">
    <property type="entry name" value="1-PFK"/>
    <property type="match status" value="1"/>
</dbReference>
<protein>
    <submittedName>
        <fullName evidence="9">1-phosphofructokinase</fullName>
    </submittedName>
</protein>
<dbReference type="InterPro" id="IPR029056">
    <property type="entry name" value="Ribokinase-like"/>
</dbReference>
<comment type="similarity">
    <text evidence="1">Belongs to the carbohydrate kinase PfkB family.</text>
</comment>